<keyword evidence="1" id="KW-1133">Transmembrane helix</keyword>
<evidence type="ECO:0000256" key="1">
    <source>
        <dbReference type="SAM" id="Phobius"/>
    </source>
</evidence>
<reference evidence="3" key="1">
    <citation type="journal article" date="2019" name="Int. J. Syst. Evol. Microbiol.">
        <title>The Global Catalogue of Microorganisms (GCM) 10K type strain sequencing project: providing services to taxonomists for standard genome sequencing and annotation.</title>
        <authorList>
            <consortium name="The Broad Institute Genomics Platform"/>
            <consortium name="The Broad Institute Genome Sequencing Center for Infectious Disease"/>
            <person name="Wu L."/>
            <person name="Ma J."/>
        </authorList>
    </citation>
    <scope>NUCLEOTIDE SEQUENCE [LARGE SCALE GENOMIC DNA]</scope>
    <source>
        <strain evidence="3">JCM 13929</strain>
    </source>
</reference>
<keyword evidence="1" id="KW-0472">Membrane</keyword>
<comment type="caution">
    <text evidence="2">The sequence shown here is derived from an EMBL/GenBank/DDBJ whole genome shotgun (WGS) entry which is preliminary data.</text>
</comment>
<dbReference type="EMBL" id="BAAAMU010000211">
    <property type="protein sequence ID" value="GAA1695428.1"/>
    <property type="molecule type" value="Genomic_DNA"/>
</dbReference>
<keyword evidence="1" id="KW-0812">Transmembrane</keyword>
<organism evidence="2 3">
    <name type="scientific">Nonomuraea maheshkhaliensis</name>
    <dbReference type="NCBI Taxonomy" id="419590"/>
    <lineage>
        <taxon>Bacteria</taxon>
        <taxon>Bacillati</taxon>
        <taxon>Actinomycetota</taxon>
        <taxon>Actinomycetes</taxon>
        <taxon>Streptosporangiales</taxon>
        <taxon>Streptosporangiaceae</taxon>
        <taxon>Nonomuraea</taxon>
    </lineage>
</organism>
<evidence type="ECO:0000313" key="2">
    <source>
        <dbReference type="EMBL" id="GAA1695428.1"/>
    </source>
</evidence>
<gene>
    <name evidence="2" type="ORF">GCM10009733_108780</name>
</gene>
<proteinExistence type="predicted"/>
<keyword evidence="3" id="KW-1185">Reference proteome</keyword>
<evidence type="ECO:0000313" key="3">
    <source>
        <dbReference type="Proteomes" id="UP001500064"/>
    </source>
</evidence>
<dbReference type="InterPro" id="IPR023298">
    <property type="entry name" value="ATPase_P-typ_TM_dom_sf"/>
</dbReference>
<sequence length="60" mass="6465">MAFTAALIYVPAPQDLFGTAALPVDVLAIIAVFPFVVRGTDELRRWAARRQAAPSPATRP</sequence>
<dbReference type="Gene3D" id="1.20.1110.10">
    <property type="entry name" value="Calcium-transporting ATPase, transmembrane domain"/>
    <property type="match status" value="1"/>
</dbReference>
<accession>A0ABP4U1H2</accession>
<dbReference type="Proteomes" id="UP001500064">
    <property type="component" value="Unassembled WGS sequence"/>
</dbReference>
<name>A0ABP4U1H2_9ACTN</name>
<evidence type="ECO:0008006" key="4">
    <source>
        <dbReference type="Google" id="ProtNLM"/>
    </source>
</evidence>
<dbReference type="SUPFAM" id="SSF81665">
    <property type="entry name" value="Calcium ATPase, transmembrane domain M"/>
    <property type="match status" value="1"/>
</dbReference>
<protein>
    <recommendedName>
        <fullName evidence="4">Cation-transporting P-type ATPase C-terminal domain-containing protein</fullName>
    </recommendedName>
</protein>
<feature type="transmembrane region" description="Helical" evidence="1">
    <location>
        <begin position="16"/>
        <end position="37"/>
    </location>
</feature>